<gene>
    <name evidence="1" type="ORF">BJY24_005046</name>
</gene>
<comment type="caution">
    <text evidence="1">The sequence shown here is derived from an EMBL/GenBank/DDBJ whole genome shotgun (WGS) entry which is preliminary data.</text>
</comment>
<sequence length="38" mass="4042">MLKTLIAFVAGGAAVAGAPAAWRFLARHNNTQVHQVRP</sequence>
<protein>
    <submittedName>
        <fullName evidence="1">Uncharacterized protein</fullName>
    </submittedName>
</protein>
<dbReference type="AlphaFoldDB" id="A0A7W9PHB6"/>
<name>A0A7W9PHB6_9NOCA</name>
<evidence type="ECO:0000313" key="1">
    <source>
        <dbReference type="EMBL" id="MBB5916134.1"/>
    </source>
</evidence>
<accession>A0A7W9PHB6</accession>
<organism evidence="1 2">
    <name type="scientific">Nocardia transvalensis</name>
    <dbReference type="NCBI Taxonomy" id="37333"/>
    <lineage>
        <taxon>Bacteria</taxon>
        <taxon>Bacillati</taxon>
        <taxon>Actinomycetota</taxon>
        <taxon>Actinomycetes</taxon>
        <taxon>Mycobacteriales</taxon>
        <taxon>Nocardiaceae</taxon>
        <taxon>Nocardia</taxon>
    </lineage>
</organism>
<proteinExistence type="predicted"/>
<keyword evidence="2" id="KW-1185">Reference proteome</keyword>
<dbReference type="EMBL" id="JACHIT010000002">
    <property type="protein sequence ID" value="MBB5916134.1"/>
    <property type="molecule type" value="Genomic_DNA"/>
</dbReference>
<reference evidence="1 2" key="1">
    <citation type="submission" date="2020-08" db="EMBL/GenBank/DDBJ databases">
        <title>Sequencing the genomes of 1000 actinobacteria strains.</title>
        <authorList>
            <person name="Klenk H.-P."/>
        </authorList>
    </citation>
    <scope>NUCLEOTIDE SEQUENCE [LARGE SCALE GENOMIC DNA]</scope>
    <source>
        <strain evidence="1 2">DSM 43582</strain>
    </source>
</reference>
<dbReference type="Proteomes" id="UP000540412">
    <property type="component" value="Unassembled WGS sequence"/>
</dbReference>
<evidence type="ECO:0000313" key="2">
    <source>
        <dbReference type="Proteomes" id="UP000540412"/>
    </source>
</evidence>